<accession>A0ABX8DIV0</accession>
<feature type="domain" description="MOSC" evidence="1">
    <location>
        <begin position="32"/>
        <end position="169"/>
    </location>
</feature>
<dbReference type="Pfam" id="PF03473">
    <property type="entry name" value="MOSC"/>
    <property type="match status" value="1"/>
</dbReference>
<evidence type="ECO:0000259" key="1">
    <source>
        <dbReference type="PROSITE" id="PS51340"/>
    </source>
</evidence>
<dbReference type="Gene3D" id="2.40.33.20">
    <property type="entry name" value="PK beta-barrel domain-like"/>
    <property type="match status" value="1"/>
</dbReference>
<dbReference type="InterPro" id="IPR005163">
    <property type="entry name" value="Tri_helical_YiiM-like"/>
</dbReference>
<dbReference type="SUPFAM" id="SSF50800">
    <property type="entry name" value="PK beta-barrel domain-like"/>
    <property type="match status" value="1"/>
</dbReference>
<organism evidence="2 3">
    <name type="scientific">Shewanella dokdonensis</name>
    <dbReference type="NCBI Taxonomy" id="712036"/>
    <lineage>
        <taxon>Bacteria</taxon>
        <taxon>Pseudomonadati</taxon>
        <taxon>Pseudomonadota</taxon>
        <taxon>Gammaproteobacteria</taxon>
        <taxon>Alteromonadales</taxon>
        <taxon>Shewanellaceae</taxon>
        <taxon>Shewanella</taxon>
    </lineage>
</organism>
<dbReference type="PANTHER" id="PTHR30212">
    <property type="entry name" value="PROTEIN YIIM"/>
    <property type="match status" value="1"/>
</dbReference>
<dbReference type="InterPro" id="IPR011037">
    <property type="entry name" value="Pyrv_Knase-like_insert_dom_sf"/>
</dbReference>
<gene>
    <name evidence="2" type="ORF">KHX94_09805</name>
</gene>
<dbReference type="RefSeq" id="WP_213683253.1">
    <property type="nucleotide sequence ID" value="NZ_CP074572.1"/>
</dbReference>
<keyword evidence="3" id="KW-1185">Reference proteome</keyword>
<proteinExistence type="predicted"/>
<dbReference type="Pfam" id="PF03475">
    <property type="entry name" value="YiiM_3-alpha"/>
    <property type="match status" value="1"/>
</dbReference>
<name>A0ABX8DIV0_9GAMM</name>
<evidence type="ECO:0000313" key="2">
    <source>
        <dbReference type="EMBL" id="QVK24671.1"/>
    </source>
</evidence>
<dbReference type="PROSITE" id="PS51340">
    <property type="entry name" value="MOSC"/>
    <property type="match status" value="1"/>
</dbReference>
<sequence length="239" mass="26430">MSVSALPPHQLCGLFAGDNLVFREGLPSGIDAKKPQPLLQVGYAGVLHDAQADAKNHGGADRVLHHFPQQHYQRYQQLGLVDATRAAPAMGENISSLGLSEQDLFIGDIVAIGAVRLQVTQPRSPCFKLNVQFQQPSFSQTMQDSAMCGWFYRVLDEGCIRPQDQLRLLERRSAISLAQAMALYFAPHYDAAAYETLLAAEGLAADWQRNLQKRLNSGVVEDWRKRLHGPAQLQNLQGN</sequence>
<dbReference type="PANTHER" id="PTHR30212:SF2">
    <property type="entry name" value="PROTEIN YIIM"/>
    <property type="match status" value="1"/>
</dbReference>
<protein>
    <submittedName>
        <fullName evidence="2">MOSC domain-containing protein</fullName>
    </submittedName>
</protein>
<dbReference type="InterPro" id="IPR052353">
    <property type="entry name" value="Benzoxazolinone_Detox_Enz"/>
</dbReference>
<reference evidence="2 3" key="1">
    <citation type="journal article" date="2012" name="Int. J. Syst. Evol. Microbiol.">
        <title>Shewanella dokdonensis sp. nov., isolated from seawater.</title>
        <authorList>
            <person name="Sung H.R."/>
            <person name="Yoon J.H."/>
            <person name="Ghim S.Y."/>
        </authorList>
    </citation>
    <scope>NUCLEOTIDE SEQUENCE [LARGE SCALE GENOMIC DNA]</scope>
    <source>
        <strain evidence="2 3">DSM 23626</strain>
    </source>
</reference>
<dbReference type="Proteomes" id="UP000676428">
    <property type="component" value="Chromosome"/>
</dbReference>
<dbReference type="EMBL" id="CP074572">
    <property type="protein sequence ID" value="QVK24671.1"/>
    <property type="molecule type" value="Genomic_DNA"/>
</dbReference>
<evidence type="ECO:0000313" key="3">
    <source>
        <dbReference type="Proteomes" id="UP000676428"/>
    </source>
</evidence>
<dbReference type="InterPro" id="IPR005302">
    <property type="entry name" value="MoCF_Sase_C"/>
</dbReference>